<dbReference type="AlphaFoldDB" id="A0AAV4NCP2"/>
<name>A0AAV4NCP2_9ARAC</name>
<proteinExistence type="predicted"/>
<sequence>MTWNGEGNKTCFMVRGQKGKDLVGSRVLSISCISSAADPILCLPLLPELEIVEGENVLFPTPIPLFITMINATETFPDSKEDINMRPHDAKVNDDGNNGHHKVLEGTAR</sequence>
<evidence type="ECO:0000313" key="3">
    <source>
        <dbReference type="Proteomes" id="UP001054837"/>
    </source>
</evidence>
<reference evidence="2 3" key="1">
    <citation type="submission" date="2021-06" db="EMBL/GenBank/DDBJ databases">
        <title>Caerostris darwini draft genome.</title>
        <authorList>
            <person name="Kono N."/>
            <person name="Arakawa K."/>
        </authorList>
    </citation>
    <scope>NUCLEOTIDE SEQUENCE [LARGE SCALE GENOMIC DNA]</scope>
</reference>
<gene>
    <name evidence="2" type="ORF">CDAR_287721</name>
</gene>
<evidence type="ECO:0000256" key="1">
    <source>
        <dbReference type="SAM" id="MobiDB-lite"/>
    </source>
</evidence>
<comment type="caution">
    <text evidence="2">The sequence shown here is derived from an EMBL/GenBank/DDBJ whole genome shotgun (WGS) entry which is preliminary data.</text>
</comment>
<keyword evidence="3" id="KW-1185">Reference proteome</keyword>
<evidence type="ECO:0000313" key="2">
    <source>
        <dbReference type="EMBL" id="GIX82569.1"/>
    </source>
</evidence>
<dbReference type="Proteomes" id="UP001054837">
    <property type="component" value="Unassembled WGS sequence"/>
</dbReference>
<feature type="region of interest" description="Disordered" evidence="1">
    <location>
        <begin position="78"/>
        <end position="109"/>
    </location>
</feature>
<dbReference type="EMBL" id="BPLQ01001530">
    <property type="protein sequence ID" value="GIX82569.1"/>
    <property type="molecule type" value="Genomic_DNA"/>
</dbReference>
<protein>
    <submittedName>
        <fullName evidence="2">Uncharacterized protein</fullName>
    </submittedName>
</protein>
<organism evidence="2 3">
    <name type="scientific">Caerostris darwini</name>
    <dbReference type="NCBI Taxonomy" id="1538125"/>
    <lineage>
        <taxon>Eukaryota</taxon>
        <taxon>Metazoa</taxon>
        <taxon>Ecdysozoa</taxon>
        <taxon>Arthropoda</taxon>
        <taxon>Chelicerata</taxon>
        <taxon>Arachnida</taxon>
        <taxon>Araneae</taxon>
        <taxon>Araneomorphae</taxon>
        <taxon>Entelegynae</taxon>
        <taxon>Araneoidea</taxon>
        <taxon>Araneidae</taxon>
        <taxon>Caerostris</taxon>
    </lineage>
</organism>
<accession>A0AAV4NCP2</accession>